<dbReference type="InterPro" id="IPR036396">
    <property type="entry name" value="Cyt_P450_sf"/>
</dbReference>
<reference evidence="8" key="1">
    <citation type="submission" date="2020-11" db="EMBL/GenBank/DDBJ databases">
        <authorList>
            <consortium name="DOE Joint Genome Institute"/>
            <person name="Ahrendt S."/>
            <person name="Riley R."/>
            <person name="Andreopoulos W."/>
            <person name="Labutti K."/>
            <person name="Pangilinan J."/>
            <person name="Ruiz-Duenas F.J."/>
            <person name="Barrasa J.M."/>
            <person name="Sanchez-Garcia M."/>
            <person name="Camarero S."/>
            <person name="Miyauchi S."/>
            <person name="Serrano A."/>
            <person name="Linde D."/>
            <person name="Babiker R."/>
            <person name="Drula E."/>
            <person name="Ayuso-Fernandez I."/>
            <person name="Pacheco R."/>
            <person name="Padilla G."/>
            <person name="Ferreira P."/>
            <person name="Barriuso J."/>
            <person name="Kellner H."/>
            <person name="Castanera R."/>
            <person name="Alfaro M."/>
            <person name="Ramirez L."/>
            <person name="Pisabarro A.G."/>
            <person name="Kuo A."/>
            <person name="Tritt A."/>
            <person name="Lipzen A."/>
            <person name="He G."/>
            <person name="Yan M."/>
            <person name="Ng V."/>
            <person name="Cullen D."/>
            <person name="Martin F."/>
            <person name="Rosso M.-N."/>
            <person name="Henrissat B."/>
            <person name="Hibbett D."/>
            <person name="Martinez A.T."/>
            <person name="Grigoriev I.V."/>
        </authorList>
    </citation>
    <scope>NUCLEOTIDE SEQUENCE</scope>
    <source>
        <strain evidence="8">MF-IS2</strain>
    </source>
</reference>
<comment type="similarity">
    <text evidence="2 7">Belongs to the cytochrome P450 family.</text>
</comment>
<dbReference type="PRINTS" id="PR00465">
    <property type="entry name" value="EP450IV"/>
</dbReference>
<protein>
    <submittedName>
        <fullName evidence="8">Cytochrome P450</fullName>
    </submittedName>
</protein>
<dbReference type="SUPFAM" id="SSF48264">
    <property type="entry name" value="Cytochrome P450"/>
    <property type="match status" value="1"/>
</dbReference>
<dbReference type="InterPro" id="IPR001128">
    <property type="entry name" value="Cyt_P450"/>
</dbReference>
<dbReference type="GO" id="GO:0005506">
    <property type="term" value="F:iron ion binding"/>
    <property type="evidence" value="ECO:0007669"/>
    <property type="project" value="InterPro"/>
</dbReference>
<evidence type="ECO:0000313" key="8">
    <source>
        <dbReference type="EMBL" id="KAF9445594.1"/>
    </source>
</evidence>
<keyword evidence="3 6" id="KW-0479">Metal-binding</keyword>
<dbReference type="Gene3D" id="1.10.630.10">
    <property type="entry name" value="Cytochrome P450"/>
    <property type="match status" value="1"/>
</dbReference>
<dbReference type="PROSITE" id="PS00086">
    <property type="entry name" value="CYTOCHROME_P450"/>
    <property type="match status" value="1"/>
</dbReference>
<dbReference type="CDD" id="cd11041">
    <property type="entry name" value="CYP503A1-like"/>
    <property type="match status" value="1"/>
</dbReference>
<keyword evidence="7" id="KW-0503">Monooxygenase</keyword>
<dbReference type="GO" id="GO:0020037">
    <property type="term" value="F:heme binding"/>
    <property type="evidence" value="ECO:0007669"/>
    <property type="project" value="InterPro"/>
</dbReference>
<dbReference type="Proteomes" id="UP000807342">
    <property type="component" value="Unassembled WGS sequence"/>
</dbReference>
<feature type="binding site" description="axial binding residue" evidence="6">
    <location>
        <position position="469"/>
    </location>
    <ligand>
        <name>heme</name>
        <dbReference type="ChEBI" id="CHEBI:30413"/>
    </ligand>
    <ligandPart>
        <name>Fe</name>
        <dbReference type="ChEBI" id="CHEBI:18248"/>
    </ligandPart>
</feature>
<dbReference type="InterPro" id="IPR017972">
    <property type="entry name" value="Cyt_P450_CS"/>
</dbReference>
<evidence type="ECO:0000256" key="2">
    <source>
        <dbReference type="ARBA" id="ARBA00010617"/>
    </source>
</evidence>
<proteinExistence type="inferred from homology"/>
<gene>
    <name evidence="8" type="ORF">P691DRAFT_795450</name>
</gene>
<keyword evidence="5 6" id="KW-0408">Iron</keyword>
<dbReference type="PANTHER" id="PTHR46206">
    <property type="entry name" value="CYTOCHROME P450"/>
    <property type="match status" value="1"/>
</dbReference>
<dbReference type="AlphaFoldDB" id="A0A9P5X6U0"/>
<evidence type="ECO:0000313" key="9">
    <source>
        <dbReference type="Proteomes" id="UP000807342"/>
    </source>
</evidence>
<evidence type="ECO:0000256" key="1">
    <source>
        <dbReference type="ARBA" id="ARBA00001971"/>
    </source>
</evidence>
<keyword evidence="9" id="KW-1185">Reference proteome</keyword>
<evidence type="ECO:0000256" key="4">
    <source>
        <dbReference type="ARBA" id="ARBA00023002"/>
    </source>
</evidence>
<evidence type="ECO:0000256" key="7">
    <source>
        <dbReference type="RuleBase" id="RU000461"/>
    </source>
</evidence>
<sequence>MAILELITQTIDSHPILATFLCASFCLYTYNESKKVSELLWSWGALGFSRLWLQPDLRHIPPVGYSNPILSFIDVYRYHLDSVGFVQKGYEKFKNQAFKVPAPRRWVVYLNGSKYLEELRKIPEDVLSSREIILLISPKATQAGLFLGPNFAQNHYHMDIIRHQMTRKVPDFFPELLEEVRESFQKFIPLENDWKAHNPNKAILNIIAQSMTRVSLGMPHCRDDELIGTGLALSSHLHFSSLFVAAFPEFLQPYIVPFLPGLLRNKRKWLKMLTPIIEERKRLIQEGVEDHMDVLSWLMDEAKGPEIASENLAFRILLINHASFSTTTLITVHILYHMASELHYLPSLRQEMEEAIAEEGWTKNAMDKMHKLDSFIKETMRMRPISAGLVGHKAVQDYTFSDGTFIPKNTVLVAPVAAVQYDEANYPNAHEFQGFRFVDQKGDGDESSRRSFVSLTSDYFPFGHGNHACPGRFFAASSMKLVLTHLLINYDFMLEKGATAGGGKRPNDFFVGVVRIPNQQARLLFRKRQV</sequence>
<keyword evidence="6 7" id="KW-0349">Heme</keyword>
<evidence type="ECO:0000256" key="6">
    <source>
        <dbReference type="PIRSR" id="PIRSR602403-1"/>
    </source>
</evidence>
<comment type="caution">
    <text evidence="8">The sequence shown here is derived from an EMBL/GenBank/DDBJ whole genome shotgun (WGS) entry which is preliminary data.</text>
</comment>
<dbReference type="OrthoDB" id="1844152at2759"/>
<comment type="cofactor">
    <cofactor evidence="1 6">
        <name>heme</name>
        <dbReference type="ChEBI" id="CHEBI:30413"/>
    </cofactor>
</comment>
<evidence type="ECO:0000256" key="3">
    <source>
        <dbReference type="ARBA" id="ARBA00022723"/>
    </source>
</evidence>
<dbReference type="Pfam" id="PF00067">
    <property type="entry name" value="p450"/>
    <property type="match status" value="1"/>
</dbReference>
<dbReference type="InterPro" id="IPR002403">
    <property type="entry name" value="Cyt_P450_E_grp-IV"/>
</dbReference>
<dbReference type="EMBL" id="MU151292">
    <property type="protein sequence ID" value="KAF9445594.1"/>
    <property type="molecule type" value="Genomic_DNA"/>
</dbReference>
<dbReference type="GO" id="GO:0004497">
    <property type="term" value="F:monooxygenase activity"/>
    <property type="evidence" value="ECO:0007669"/>
    <property type="project" value="UniProtKB-KW"/>
</dbReference>
<keyword evidence="4 7" id="KW-0560">Oxidoreductase</keyword>
<evidence type="ECO:0000256" key="5">
    <source>
        <dbReference type="ARBA" id="ARBA00023004"/>
    </source>
</evidence>
<dbReference type="GO" id="GO:0016705">
    <property type="term" value="F:oxidoreductase activity, acting on paired donors, with incorporation or reduction of molecular oxygen"/>
    <property type="evidence" value="ECO:0007669"/>
    <property type="project" value="InterPro"/>
</dbReference>
<name>A0A9P5X6U0_9AGAR</name>
<accession>A0A9P5X6U0</accession>
<organism evidence="8 9">
    <name type="scientific">Macrolepiota fuliginosa MF-IS2</name>
    <dbReference type="NCBI Taxonomy" id="1400762"/>
    <lineage>
        <taxon>Eukaryota</taxon>
        <taxon>Fungi</taxon>
        <taxon>Dikarya</taxon>
        <taxon>Basidiomycota</taxon>
        <taxon>Agaricomycotina</taxon>
        <taxon>Agaricomycetes</taxon>
        <taxon>Agaricomycetidae</taxon>
        <taxon>Agaricales</taxon>
        <taxon>Agaricineae</taxon>
        <taxon>Agaricaceae</taxon>
        <taxon>Macrolepiota</taxon>
    </lineage>
</organism>